<dbReference type="AlphaFoldDB" id="A0A8X6WYD9"/>
<reference evidence="2" key="1">
    <citation type="submission" date="2020-08" db="EMBL/GenBank/DDBJ databases">
        <title>Multicomponent nature underlies the extraordinary mechanical properties of spider dragline silk.</title>
        <authorList>
            <person name="Kono N."/>
            <person name="Nakamura H."/>
            <person name="Mori M."/>
            <person name="Yoshida Y."/>
            <person name="Ohtoshi R."/>
            <person name="Malay A.D."/>
            <person name="Moran D.A.P."/>
            <person name="Tomita M."/>
            <person name="Numata K."/>
            <person name="Arakawa K."/>
        </authorList>
    </citation>
    <scope>NUCLEOTIDE SEQUENCE</scope>
</reference>
<name>A0A8X6WYD9_9ARAC</name>
<evidence type="ECO:0000313" key="2">
    <source>
        <dbReference type="EMBL" id="GFY43000.1"/>
    </source>
</evidence>
<feature type="compositionally biased region" description="Basic residues" evidence="1">
    <location>
        <begin position="60"/>
        <end position="75"/>
    </location>
</feature>
<gene>
    <name evidence="2" type="ORF">TNIN_169071</name>
</gene>
<keyword evidence="3" id="KW-1185">Reference proteome</keyword>
<comment type="caution">
    <text evidence="2">The sequence shown here is derived from an EMBL/GenBank/DDBJ whole genome shotgun (WGS) entry which is preliminary data.</text>
</comment>
<evidence type="ECO:0000256" key="1">
    <source>
        <dbReference type="SAM" id="MobiDB-lite"/>
    </source>
</evidence>
<feature type="region of interest" description="Disordered" evidence="1">
    <location>
        <begin position="48"/>
        <end position="84"/>
    </location>
</feature>
<protein>
    <submittedName>
        <fullName evidence="2">Uncharacterized protein</fullName>
    </submittedName>
</protein>
<evidence type="ECO:0000313" key="3">
    <source>
        <dbReference type="Proteomes" id="UP000886998"/>
    </source>
</evidence>
<dbReference type="Proteomes" id="UP000886998">
    <property type="component" value="Unassembled WGS sequence"/>
</dbReference>
<sequence>MESYVRFTTCRKKTNTAEEKYDSFEPERPTEEEMAEELQEQREFLRNAPKNIKPTLRTERHTKKKKDANVQRRRSVSPPKRAQFELLKLRPKF</sequence>
<organism evidence="2 3">
    <name type="scientific">Trichonephila inaurata madagascariensis</name>
    <dbReference type="NCBI Taxonomy" id="2747483"/>
    <lineage>
        <taxon>Eukaryota</taxon>
        <taxon>Metazoa</taxon>
        <taxon>Ecdysozoa</taxon>
        <taxon>Arthropoda</taxon>
        <taxon>Chelicerata</taxon>
        <taxon>Arachnida</taxon>
        <taxon>Araneae</taxon>
        <taxon>Araneomorphae</taxon>
        <taxon>Entelegynae</taxon>
        <taxon>Araneoidea</taxon>
        <taxon>Nephilidae</taxon>
        <taxon>Trichonephila</taxon>
        <taxon>Trichonephila inaurata</taxon>
    </lineage>
</organism>
<dbReference type="EMBL" id="BMAV01003424">
    <property type="protein sequence ID" value="GFY43000.1"/>
    <property type="molecule type" value="Genomic_DNA"/>
</dbReference>
<accession>A0A8X6WYD9</accession>
<proteinExistence type="predicted"/>